<reference evidence="3 4" key="1">
    <citation type="submission" date="2017-10" db="EMBL/GenBank/DDBJ databases">
        <title>The new phylogeny of genus Mycobacterium.</title>
        <authorList>
            <person name="Tortoli E."/>
            <person name="Trovato A."/>
            <person name="Cirillo D.M."/>
        </authorList>
    </citation>
    <scope>NUCLEOTIDE SEQUENCE [LARGE SCALE GENOMIC DNA]</scope>
    <source>
        <strain evidence="3 4">CCUG37673</strain>
    </source>
</reference>
<keyword evidence="1" id="KW-0732">Signal</keyword>
<dbReference type="Proteomes" id="UP000220914">
    <property type="component" value="Unassembled WGS sequence"/>
</dbReference>
<proteinExistence type="predicted"/>
<dbReference type="Proteomes" id="UP000465302">
    <property type="component" value="Unassembled WGS sequence"/>
</dbReference>
<name>A0A2A7NFZ8_MYCAG</name>
<evidence type="ECO:0000313" key="5">
    <source>
        <dbReference type="Proteomes" id="UP000465302"/>
    </source>
</evidence>
<evidence type="ECO:0008006" key="6">
    <source>
        <dbReference type="Google" id="ProtNLM"/>
    </source>
</evidence>
<reference evidence="2" key="3">
    <citation type="submission" date="2020-02" db="EMBL/GenBank/DDBJ databases">
        <authorList>
            <person name="Matsumoto Y."/>
            <person name="Motooka D."/>
            <person name="Nakamura S."/>
        </authorList>
    </citation>
    <scope>NUCLEOTIDE SEQUENCE</scope>
    <source>
        <strain evidence="2">JCM 6377</strain>
    </source>
</reference>
<evidence type="ECO:0000313" key="4">
    <source>
        <dbReference type="Proteomes" id="UP000220914"/>
    </source>
</evidence>
<gene>
    <name evidence="3" type="ORF">CQY20_01725</name>
    <name evidence="2" type="ORF">MAGR_41650</name>
</gene>
<evidence type="ECO:0000313" key="3">
    <source>
        <dbReference type="EMBL" id="PEG42736.1"/>
    </source>
</evidence>
<evidence type="ECO:0000256" key="1">
    <source>
        <dbReference type="SAM" id="SignalP"/>
    </source>
</evidence>
<protein>
    <recommendedName>
        <fullName evidence="6">Secreted protein</fullName>
    </recommendedName>
</protein>
<dbReference type="EMBL" id="PDCP01000002">
    <property type="protein sequence ID" value="PEG42736.1"/>
    <property type="molecule type" value="Genomic_DNA"/>
</dbReference>
<accession>A0A2A7NFZ8</accession>
<keyword evidence="4" id="KW-1185">Reference proteome</keyword>
<dbReference type="AlphaFoldDB" id="A0A2A7NFZ8"/>
<dbReference type="RefSeq" id="WP_097937922.1">
    <property type="nucleotide sequence ID" value="NZ_BLKS01000001.1"/>
</dbReference>
<dbReference type="EMBL" id="BLKS01000001">
    <property type="protein sequence ID" value="GFG52724.1"/>
    <property type="molecule type" value="Genomic_DNA"/>
</dbReference>
<evidence type="ECO:0000313" key="2">
    <source>
        <dbReference type="EMBL" id="GFG52724.1"/>
    </source>
</evidence>
<sequence length="117" mass="12376">MKINNNHPALLRHATAAASATVLVGGLLAQQLSAAPTASADRTVTAEEICSARNLVPKVRFFPGPVVGYCTHTLNVMPGNSIFGVDEFELRPGGPGLPASAYKVNPWEPLSDWVIPE</sequence>
<organism evidence="3 4">
    <name type="scientific">Mycolicibacterium agri</name>
    <name type="common">Mycobacterium agri</name>
    <dbReference type="NCBI Taxonomy" id="36811"/>
    <lineage>
        <taxon>Bacteria</taxon>
        <taxon>Bacillati</taxon>
        <taxon>Actinomycetota</taxon>
        <taxon>Actinomycetes</taxon>
        <taxon>Mycobacteriales</taxon>
        <taxon>Mycobacteriaceae</taxon>
        <taxon>Mycolicibacterium</taxon>
    </lineage>
</organism>
<reference evidence="2 5" key="2">
    <citation type="journal article" date="2019" name="Emerg. Microbes Infect.">
        <title>Comprehensive subspecies identification of 175 nontuberculous mycobacteria species based on 7547 genomic profiles.</title>
        <authorList>
            <person name="Matsumoto Y."/>
            <person name="Kinjo T."/>
            <person name="Motooka D."/>
            <person name="Nabeya D."/>
            <person name="Jung N."/>
            <person name="Uechi K."/>
            <person name="Horii T."/>
            <person name="Iida T."/>
            <person name="Fujita J."/>
            <person name="Nakamura S."/>
        </authorList>
    </citation>
    <scope>NUCLEOTIDE SEQUENCE [LARGE SCALE GENOMIC DNA]</scope>
    <source>
        <strain evidence="2 5">JCM 6377</strain>
    </source>
</reference>
<dbReference type="OrthoDB" id="4736844at2"/>
<comment type="caution">
    <text evidence="3">The sequence shown here is derived from an EMBL/GenBank/DDBJ whole genome shotgun (WGS) entry which is preliminary data.</text>
</comment>
<feature type="signal peptide" evidence="1">
    <location>
        <begin position="1"/>
        <end position="34"/>
    </location>
</feature>
<feature type="chain" id="PRO_5038298535" description="Secreted protein" evidence="1">
    <location>
        <begin position="35"/>
        <end position="117"/>
    </location>
</feature>